<name>A0A8J5IBM2_9STRA</name>
<keyword evidence="7" id="KW-1185">Reference proteome</keyword>
<evidence type="ECO:0000256" key="4">
    <source>
        <dbReference type="ARBA" id="ARBA00022729"/>
    </source>
</evidence>
<dbReference type="InterPro" id="IPR031825">
    <property type="entry name" value="RXLR"/>
</dbReference>
<evidence type="ECO:0000313" key="7">
    <source>
        <dbReference type="Proteomes" id="UP000709295"/>
    </source>
</evidence>
<evidence type="ECO:0000256" key="3">
    <source>
        <dbReference type="ARBA" id="ARBA00022525"/>
    </source>
</evidence>
<evidence type="ECO:0000256" key="1">
    <source>
        <dbReference type="ARBA" id="ARBA00004613"/>
    </source>
</evidence>
<evidence type="ECO:0000256" key="2">
    <source>
        <dbReference type="ARBA" id="ARBA00010400"/>
    </source>
</evidence>
<comment type="subcellular location">
    <subcellularLocation>
        <location evidence="1 5">Secreted</location>
    </subcellularLocation>
</comment>
<evidence type="ECO:0000313" key="6">
    <source>
        <dbReference type="EMBL" id="KAG6954729.1"/>
    </source>
</evidence>
<dbReference type="AlphaFoldDB" id="A0A8J5IBM2"/>
<feature type="chain" id="PRO_5044963682" description="RxLR effector protein" evidence="5">
    <location>
        <begin position="22"/>
        <end position="139"/>
    </location>
</feature>
<reference evidence="6" key="1">
    <citation type="submission" date="2021-01" db="EMBL/GenBank/DDBJ databases">
        <title>Phytophthora aleatoria, a newly-described species from Pinus radiata is distinct from Phytophthora cactorum isolates based on comparative genomics.</title>
        <authorList>
            <person name="Mcdougal R."/>
            <person name="Panda P."/>
            <person name="Williams N."/>
            <person name="Studholme D.J."/>
        </authorList>
    </citation>
    <scope>NUCLEOTIDE SEQUENCE</scope>
    <source>
        <strain evidence="6">NZFS 4037</strain>
    </source>
</reference>
<comment type="caution">
    <text evidence="6">The sequence shown here is derived from an EMBL/GenBank/DDBJ whole genome shotgun (WGS) entry which is preliminary data.</text>
</comment>
<comment type="function">
    <text evidence="5">Effector that suppresses plant defense responses during pathogen infection.</text>
</comment>
<feature type="signal peptide" evidence="5">
    <location>
        <begin position="1"/>
        <end position="21"/>
    </location>
</feature>
<accession>A0A8J5IBM2</accession>
<organism evidence="6 7">
    <name type="scientific">Phytophthora aleatoria</name>
    <dbReference type="NCBI Taxonomy" id="2496075"/>
    <lineage>
        <taxon>Eukaryota</taxon>
        <taxon>Sar</taxon>
        <taxon>Stramenopiles</taxon>
        <taxon>Oomycota</taxon>
        <taxon>Peronosporomycetes</taxon>
        <taxon>Peronosporales</taxon>
        <taxon>Peronosporaceae</taxon>
        <taxon>Phytophthora</taxon>
    </lineage>
</organism>
<gene>
    <name evidence="6" type="ORF">JG688_00012207</name>
</gene>
<keyword evidence="3 5" id="KW-0964">Secreted</keyword>
<dbReference type="EMBL" id="JAENGY010000922">
    <property type="protein sequence ID" value="KAG6954729.1"/>
    <property type="molecule type" value="Genomic_DNA"/>
</dbReference>
<keyword evidence="4 5" id="KW-0732">Signal</keyword>
<dbReference type="Pfam" id="PF16810">
    <property type="entry name" value="RXLR"/>
    <property type="match status" value="1"/>
</dbReference>
<evidence type="ECO:0000256" key="5">
    <source>
        <dbReference type="RuleBase" id="RU367124"/>
    </source>
</evidence>
<dbReference type="Proteomes" id="UP000709295">
    <property type="component" value="Unassembled WGS sequence"/>
</dbReference>
<protein>
    <recommendedName>
        <fullName evidence="5">RxLR effector protein</fullName>
    </recommendedName>
</protein>
<sequence>MRLTCFFAVIIAATLHASGSAFPTAQGDIEARLANVAASDIVGTDGGRRLRQAEKHAAFDEETKDEERFLTRFGKYLKKLPSKWKEDFAVKRAKEQLERSRKRRQWIREQGGYTYVLDKYFFNGTGCYSPRYITDALYL</sequence>
<feature type="non-terminal residue" evidence="6">
    <location>
        <position position="139"/>
    </location>
</feature>
<proteinExistence type="inferred from homology"/>
<comment type="similarity">
    <text evidence="2 5">Belongs to the RxLR effector family.</text>
</comment>
<comment type="domain">
    <text evidence="5">The RxLR-dEER motif acts to carry the protein into the host cell cytoplasm through binding to cell surface phosphatidylinositol-3-phosphate.</text>
</comment>